<dbReference type="PRINTS" id="PR00411">
    <property type="entry name" value="PNDRDTASEI"/>
</dbReference>
<evidence type="ECO:0000256" key="4">
    <source>
        <dbReference type="ARBA" id="ARBA00022714"/>
    </source>
</evidence>
<keyword evidence="7" id="KW-0560">Oxidoreductase</keyword>
<gene>
    <name evidence="11" type="primary">aif1</name>
    <name evidence="11" type="ORF">MCUN1_003944</name>
</gene>
<dbReference type="GO" id="GO:0046872">
    <property type="term" value="F:metal ion binding"/>
    <property type="evidence" value="ECO:0007669"/>
    <property type="project" value="UniProtKB-KW"/>
</dbReference>
<dbReference type="GO" id="GO:0005737">
    <property type="term" value="C:cytoplasm"/>
    <property type="evidence" value="ECO:0007669"/>
    <property type="project" value="TreeGrafter"/>
</dbReference>
<dbReference type="InterPro" id="IPR017941">
    <property type="entry name" value="Rieske_2Fe-2S"/>
</dbReference>
<keyword evidence="6" id="KW-0274">FAD</keyword>
<evidence type="ECO:0000313" key="11">
    <source>
        <dbReference type="EMBL" id="WFD37052.1"/>
    </source>
</evidence>
<dbReference type="PRINTS" id="PR00368">
    <property type="entry name" value="FADPNR"/>
</dbReference>
<dbReference type="InterPro" id="IPR036922">
    <property type="entry name" value="Rieske_2Fe-2S_sf"/>
</dbReference>
<dbReference type="AlphaFoldDB" id="A0AAF0EYF7"/>
<accession>A0AAF0EYF7</accession>
<dbReference type="Pfam" id="PF14759">
    <property type="entry name" value="Reductase_C"/>
    <property type="match status" value="1"/>
</dbReference>
<evidence type="ECO:0000256" key="5">
    <source>
        <dbReference type="ARBA" id="ARBA00022723"/>
    </source>
</evidence>
<keyword evidence="4" id="KW-0001">2Fe-2S</keyword>
<dbReference type="Gene3D" id="2.102.10.10">
    <property type="entry name" value="Rieske [2Fe-2S] iron-sulphur domain"/>
    <property type="match status" value="1"/>
</dbReference>
<keyword evidence="5" id="KW-0479">Metal-binding</keyword>
<dbReference type="Pfam" id="PF07992">
    <property type="entry name" value="Pyr_redox_2"/>
    <property type="match status" value="1"/>
</dbReference>
<dbReference type="Proteomes" id="UP001219933">
    <property type="component" value="Chromosome 6"/>
</dbReference>
<evidence type="ECO:0000256" key="8">
    <source>
        <dbReference type="ARBA" id="ARBA00023004"/>
    </source>
</evidence>
<dbReference type="InterPro" id="IPR036188">
    <property type="entry name" value="FAD/NAD-bd_sf"/>
</dbReference>
<dbReference type="InterPro" id="IPR023753">
    <property type="entry name" value="FAD/NAD-binding_dom"/>
</dbReference>
<dbReference type="SUPFAM" id="SSF51905">
    <property type="entry name" value="FAD/NAD(P)-binding domain"/>
    <property type="match status" value="2"/>
</dbReference>
<evidence type="ECO:0000256" key="6">
    <source>
        <dbReference type="ARBA" id="ARBA00022827"/>
    </source>
</evidence>
<organism evidence="11 12">
    <name type="scientific">Malassezia cuniculi</name>
    <dbReference type="NCBI Taxonomy" id="948313"/>
    <lineage>
        <taxon>Eukaryota</taxon>
        <taxon>Fungi</taxon>
        <taxon>Dikarya</taxon>
        <taxon>Basidiomycota</taxon>
        <taxon>Ustilaginomycotina</taxon>
        <taxon>Malasseziomycetes</taxon>
        <taxon>Malasseziales</taxon>
        <taxon>Malasseziaceae</taxon>
        <taxon>Malassezia</taxon>
    </lineage>
</organism>
<dbReference type="PANTHER" id="PTHR43557">
    <property type="entry name" value="APOPTOSIS-INDUCING FACTOR 1"/>
    <property type="match status" value="1"/>
</dbReference>
<name>A0AAF0EYF7_9BASI</name>
<sequence>MTTATERIFAVRADELAPGSMREVPLSTKSDSPVNALVANVHGKFYATSSRCTHYGMPLARGVLTGDGRLYCPFHGACFRVTTGDIEDAPAINPLRQIPVSVEDGNVYLHVNLDELAKPVDGVCENPTETKHRTVIVGGGAVAINCAQELRRNNYGGKITIISAEPHAPIDRPKLSKGKLPPLEKLVVRDEAYIKDRLKVNLILKTRVFAIDTNLKRVSMQGKGVIEYDTLVLATGSIPRRLPIEGARLRGVHVMRTLADAEEIHKSLQHRTQNVVVIGTGFIGLEMGMAYGKRANITLIGQTHVPLEGPLGREVGYGVQTTMMNERPIKFLNAVDVVRIEPDAVGDGVSAVIVQPRARGAPELTIPADMVLMSAGAIPATDFLRNSPTFPPLRRDGSVEVDSALRVVGCADVYAGGDIAAYPTANGVQRIEHWNVAANHGREIGRSIATGQPRVFSHIPVFWSGLGSTMRYAGNGMGYDRVYIIGEPDEAEYSAFYGKDDKVIAISTMNTDPVMVQALALMRAGRMPKLSEIASGTDIMKLDASSSVRL</sequence>
<dbReference type="GO" id="GO:0016651">
    <property type="term" value="F:oxidoreductase activity, acting on NAD(P)H"/>
    <property type="evidence" value="ECO:0007669"/>
    <property type="project" value="TreeGrafter"/>
</dbReference>
<dbReference type="EMBL" id="CP119882">
    <property type="protein sequence ID" value="WFD37052.1"/>
    <property type="molecule type" value="Genomic_DNA"/>
</dbReference>
<evidence type="ECO:0000259" key="10">
    <source>
        <dbReference type="PROSITE" id="PS51296"/>
    </source>
</evidence>
<dbReference type="GO" id="GO:0051537">
    <property type="term" value="F:2 iron, 2 sulfur cluster binding"/>
    <property type="evidence" value="ECO:0007669"/>
    <property type="project" value="UniProtKB-KW"/>
</dbReference>
<dbReference type="SUPFAM" id="SSF55424">
    <property type="entry name" value="FAD/NAD-linked reductases, dimerisation (C-terminal) domain"/>
    <property type="match status" value="1"/>
</dbReference>
<keyword evidence="9" id="KW-0411">Iron-sulfur</keyword>
<dbReference type="InterPro" id="IPR050446">
    <property type="entry name" value="FAD-oxidoreductase/Apoptosis"/>
</dbReference>
<keyword evidence="3" id="KW-0285">Flavoprotein</keyword>
<dbReference type="PANTHER" id="PTHR43557:SF2">
    <property type="entry name" value="RIESKE DOMAIN-CONTAINING PROTEIN-RELATED"/>
    <property type="match status" value="1"/>
</dbReference>
<evidence type="ECO:0000313" key="12">
    <source>
        <dbReference type="Proteomes" id="UP001219933"/>
    </source>
</evidence>
<dbReference type="InterPro" id="IPR016156">
    <property type="entry name" value="FAD/NAD-linked_Rdtase_dimer_sf"/>
</dbReference>
<evidence type="ECO:0000256" key="2">
    <source>
        <dbReference type="ARBA" id="ARBA00006442"/>
    </source>
</evidence>
<keyword evidence="8" id="KW-0408">Iron</keyword>
<comment type="cofactor">
    <cofactor evidence="1">
        <name>FAD</name>
        <dbReference type="ChEBI" id="CHEBI:57692"/>
    </cofactor>
</comment>
<protein>
    <submittedName>
        <fullName evidence="11">Apoptosis-inducing factor 1</fullName>
    </submittedName>
</protein>
<keyword evidence="12" id="KW-1185">Reference proteome</keyword>
<evidence type="ECO:0000256" key="9">
    <source>
        <dbReference type="ARBA" id="ARBA00023014"/>
    </source>
</evidence>
<dbReference type="Gene3D" id="3.30.390.30">
    <property type="match status" value="1"/>
</dbReference>
<proteinExistence type="inferred from homology"/>
<evidence type="ECO:0000256" key="3">
    <source>
        <dbReference type="ARBA" id="ARBA00022630"/>
    </source>
</evidence>
<dbReference type="SUPFAM" id="SSF50022">
    <property type="entry name" value="ISP domain"/>
    <property type="match status" value="1"/>
</dbReference>
<evidence type="ECO:0000256" key="1">
    <source>
        <dbReference type="ARBA" id="ARBA00001974"/>
    </source>
</evidence>
<dbReference type="InterPro" id="IPR028202">
    <property type="entry name" value="Reductase_C"/>
</dbReference>
<reference evidence="11" key="1">
    <citation type="submission" date="2023-03" db="EMBL/GenBank/DDBJ databases">
        <title>Mating type loci evolution in Malassezia.</title>
        <authorList>
            <person name="Coelho M.A."/>
        </authorList>
    </citation>
    <scope>NUCLEOTIDE SEQUENCE</scope>
    <source>
        <strain evidence="11">CBS 11721</strain>
    </source>
</reference>
<comment type="similarity">
    <text evidence="2">Belongs to the FAD-dependent oxidoreductase family.</text>
</comment>
<feature type="domain" description="Rieske" evidence="10">
    <location>
        <begin position="8"/>
        <end position="109"/>
    </location>
</feature>
<evidence type="ECO:0000256" key="7">
    <source>
        <dbReference type="ARBA" id="ARBA00023002"/>
    </source>
</evidence>
<dbReference type="PROSITE" id="PS51296">
    <property type="entry name" value="RIESKE"/>
    <property type="match status" value="1"/>
</dbReference>
<dbReference type="Pfam" id="PF00355">
    <property type="entry name" value="Rieske"/>
    <property type="match status" value="1"/>
</dbReference>
<dbReference type="Gene3D" id="3.50.50.60">
    <property type="entry name" value="FAD/NAD(P)-binding domain"/>
    <property type="match status" value="2"/>
</dbReference>